<feature type="compositionally biased region" description="Polar residues" evidence="1">
    <location>
        <begin position="710"/>
        <end position="734"/>
    </location>
</feature>
<dbReference type="GO" id="GO:0005634">
    <property type="term" value="C:nucleus"/>
    <property type="evidence" value="ECO:0007669"/>
    <property type="project" value="TreeGrafter"/>
</dbReference>
<feature type="compositionally biased region" description="Polar residues" evidence="1">
    <location>
        <begin position="474"/>
        <end position="483"/>
    </location>
</feature>
<feature type="region of interest" description="Disordered" evidence="1">
    <location>
        <begin position="417"/>
        <end position="483"/>
    </location>
</feature>
<dbReference type="AlphaFoldDB" id="A0A250XLM9"/>
<dbReference type="OrthoDB" id="515567at2759"/>
<sequence length="880" mass="92616">MPFDKLDLLSRLETFKPLNWFSKPECSKLIYPKTSLPEHKDRAGRMFAEQLIIRHAAHCPWRKLSSPRDLLLSPSPSEPEDKLKAVHTYLRRVQRLSRLDRLPELSEPTLKSILLSCQLETLASLLKLPVSLLEKLRSNIESKATLLDSSNIAPALSSSSSLLPSSPPVKLSHDARARILAALGWDVEVLHDGAAAASGPQPAQYSLLHLGVQKSKCGLQQQQQQQQQQQLSSASVALCCSDCKVRAGLWNFLGPRPPPVGRVTHDTQYSCTQPPPPSSTTTTATIESPSPPLALITAEDAALKCDGASSSVLLSMTIAGGGYKPVMMSASSSGRTSSQLQSMNPSGPFGQSKPSSQVFGRAALACKVAAQPFGAAAAASASTALINVSHAHITSSSRPATPAPDVSKEKLTVTLSSAPGPMSFVPPTASPDPAASTGGTMPALINGHLSSTASKRPRPLNEDSSSEEVAAPQLPNSHVMNTSNEDKRAFIECGTLSGSNSEKLSYPLETSRPMRCHDEHLRVMTAEESLPKKPRLSFPSFSFSTSEVVVTPAPTTGKYISHGTGTPCSVPLGLPAANVNSTSSATPLPPPLSPLQAALNMFTPWSRRSSPAAASLATTPAAAVTTGASAGKMCELSTGIHTSESKAAVLHPVHSLGHALSVPPPSDTFDGLGYHRPWCPFVYKETPCTASATSSATTVAAPCHDVVTTNKNSGSRSQHLPSTGSAVAERQQSPGLAAGRNRVSEDQQVCGWQWLVELVGSWEGSTDCGSEDTTAGAMRFHGSAGHSALPLASSGILYDGGEMGGAGMRSRVAGGSGEDHEGHQQSSVKQVMDDVEDLGAVEADLIPLSSLRSKSIVSPAEDEDERHVKRALNDIKGALR</sequence>
<dbReference type="PANTHER" id="PTHR15835:SF6">
    <property type="entry name" value="ZINC FINGER C3HC-TYPE PROTEIN 1"/>
    <property type="match status" value="1"/>
</dbReference>
<gene>
    <name evidence="2" type="ORF">CEUSTIGMA_g11357.t1</name>
</gene>
<protein>
    <recommendedName>
        <fullName evidence="4">C3HC-type domain-containing protein</fullName>
    </recommendedName>
</protein>
<evidence type="ECO:0008006" key="4">
    <source>
        <dbReference type="Google" id="ProtNLM"/>
    </source>
</evidence>
<dbReference type="STRING" id="1157962.A0A250XLM9"/>
<dbReference type="EMBL" id="BEGY01000111">
    <property type="protein sequence ID" value="GAX83933.1"/>
    <property type="molecule type" value="Genomic_DNA"/>
</dbReference>
<proteinExistence type="predicted"/>
<dbReference type="Proteomes" id="UP000232323">
    <property type="component" value="Unassembled WGS sequence"/>
</dbReference>
<feature type="region of interest" description="Disordered" evidence="1">
    <location>
        <begin position="266"/>
        <end position="288"/>
    </location>
</feature>
<dbReference type="PANTHER" id="PTHR15835">
    <property type="entry name" value="NUCLEAR-INTERACTING PARTNER OF ALK"/>
    <property type="match status" value="1"/>
</dbReference>
<feature type="compositionally biased region" description="Low complexity" evidence="1">
    <location>
        <begin position="330"/>
        <end position="342"/>
    </location>
</feature>
<organism evidence="2 3">
    <name type="scientific">Chlamydomonas eustigma</name>
    <dbReference type="NCBI Taxonomy" id="1157962"/>
    <lineage>
        <taxon>Eukaryota</taxon>
        <taxon>Viridiplantae</taxon>
        <taxon>Chlorophyta</taxon>
        <taxon>core chlorophytes</taxon>
        <taxon>Chlorophyceae</taxon>
        <taxon>CS clade</taxon>
        <taxon>Chlamydomonadales</taxon>
        <taxon>Chlamydomonadaceae</taxon>
        <taxon>Chlamydomonas</taxon>
    </lineage>
</organism>
<evidence type="ECO:0000313" key="3">
    <source>
        <dbReference type="Proteomes" id="UP000232323"/>
    </source>
</evidence>
<reference evidence="2 3" key="1">
    <citation type="submission" date="2017-08" db="EMBL/GenBank/DDBJ databases">
        <title>Acidophilic green algal genome provides insights into adaptation to an acidic environment.</title>
        <authorList>
            <person name="Hirooka S."/>
            <person name="Hirose Y."/>
            <person name="Kanesaki Y."/>
            <person name="Higuchi S."/>
            <person name="Fujiwara T."/>
            <person name="Onuma R."/>
            <person name="Era A."/>
            <person name="Ohbayashi R."/>
            <person name="Uzuka A."/>
            <person name="Nozaki H."/>
            <person name="Yoshikawa H."/>
            <person name="Miyagishima S.Y."/>
        </authorList>
    </citation>
    <scope>NUCLEOTIDE SEQUENCE [LARGE SCALE GENOMIC DNA]</scope>
    <source>
        <strain evidence="2 3">NIES-2499</strain>
    </source>
</reference>
<evidence type="ECO:0000313" key="2">
    <source>
        <dbReference type="EMBL" id="GAX83933.1"/>
    </source>
</evidence>
<feature type="region of interest" description="Disordered" evidence="1">
    <location>
        <begin position="330"/>
        <end position="354"/>
    </location>
</feature>
<keyword evidence="3" id="KW-1185">Reference proteome</keyword>
<feature type="region of interest" description="Disordered" evidence="1">
    <location>
        <begin position="858"/>
        <end position="880"/>
    </location>
</feature>
<feature type="compositionally biased region" description="Low complexity" evidence="1">
    <location>
        <begin position="279"/>
        <end position="288"/>
    </location>
</feature>
<accession>A0A250XLM9</accession>
<feature type="region of interest" description="Disordered" evidence="1">
    <location>
        <begin position="710"/>
        <end position="742"/>
    </location>
</feature>
<comment type="caution">
    <text evidence="2">The sequence shown here is derived from an EMBL/GenBank/DDBJ whole genome shotgun (WGS) entry which is preliminary data.</text>
</comment>
<evidence type="ECO:0000256" key="1">
    <source>
        <dbReference type="SAM" id="MobiDB-lite"/>
    </source>
</evidence>
<name>A0A250XLM9_9CHLO</name>